<dbReference type="Proteomes" id="UP000196158">
    <property type="component" value="Unassembled WGS sequence"/>
</dbReference>
<organism evidence="3 4">
    <name type="scientific">Maudiozyma saulgeensis</name>
    <dbReference type="NCBI Taxonomy" id="1789683"/>
    <lineage>
        <taxon>Eukaryota</taxon>
        <taxon>Fungi</taxon>
        <taxon>Dikarya</taxon>
        <taxon>Ascomycota</taxon>
        <taxon>Saccharomycotina</taxon>
        <taxon>Saccharomycetes</taxon>
        <taxon>Saccharomycetales</taxon>
        <taxon>Saccharomycetaceae</taxon>
        <taxon>Maudiozyma</taxon>
    </lineage>
</organism>
<dbReference type="InterPro" id="IPR013087">
    <property type="entry name" value="Znf_C2H2_type"/>
</dbReference>
<feature type="domain" description="C2H2-type" evidence="2">
    <location>
        <begin position="8"/>
        <end position="30"/>
    </location>
</feature>
<dbReference type="AlphaFoldDB" id="A0A1X7RAL2"/>
<dbReference type="Pfam" id="PF12756">
    <property type="entry name" value="zf-C2H2_2"/>
    <property type="match status" value="1"/>
</dbReference>
<gene>
    <name evidence="3" type="ORF">KASA_0F00836G</name>
</gene>
<feature type="compositionally biased region" description="Acidic residues" evidence="1">
    <location>
        <begin position="155"/>
        <end position="164"/>
    </location>
</feature>
<dbReference type="OrthoDB" id="19329at2759"/>
<sequence length="426" mass="49411">MNEPIFTCNACVTQFKSSDLQRYHMKTDWHRYNLKRRIADLLPISSDEFAEKLQTSEREQAKHQVDEFGFPLLKSLPKHHHKHNNEVTKLSKVKSEATDESDIDEKVRTNLTKTTSRTDSVTSEFSQVSLESRETYGEATASEYGFTSDSNYENDTADTDDIDNDSSDIDDVHFTSSRITKCIYCGIENKEINRNVKHMFQKHGLYVPERSYLIDLPGLLNFLYDLIVINHNCLCCNFIGSSLESIRAHMDSKRHCWMPYETWEQREVFEPFYDFSSLEEESKAKSSSSSNNSNKKNIRFAVEDDEKSDEDASNDSEEEPTGINSNYTRVEIDDTGLELTLPTGARLGHRAGQRYYRQNIPTHETSESRATVTAADRRLVSGITERQFKQGIKNGQQMEKRANDDRLRKEMKRMNFQTHYRDEFLQ</sequence>
<dbReference type="InterPro" id="IPR041661">
    <property type="entry name" value="ZN622/Rei1/Reh1_Znf-C2H2"/>
</dbReference>
<feature type="region of interest" description="Disordered" evidence="1">
    <location>
        <begin position="283"/>
        <end position="329"/>
    </location>
</feature>
<reference evidence="3 4" key="1">
    <citation type="submission" date="2017-04" db="EMBL/GenBank/DDBJ databases">
        <authorList>
            <person name="Afonso C.L."/>
            <person name="Miller P.J."/>
            <person name="Scott M.A."/>
            <person name="Spackman E."/>
            <person name="Goraichik I."/>
            <person name="Dimitrov K.M."/>
            <person name="Suarez D.L."/>
            <person name="Swayne D.E."/>
        </authorList>
    </citation>
    <scope>NUCLEOTIDE SEQUENCE [LARGE SCALE GENOMIC DNA]</scope>
</reference>
<dbReference type="PANTHER" id="PTHR13182">
    <property type="entry name" value="ZINC FINGER PROTEIN 622"/>
    <property type="match status" value="1"/>
</dbReference>
<dbReference type="GO" id="GO:0030687">
    <property type="term" value="C:preribosome, large subunit precursor"/>
    <property type="evidence" value="ECO:0007669"/>
    <property type="project" value="TreeGrafter"/>
</dbReference>
<dbReference type="EMBL" id="FXLY01000013">
    <property type="protein sequence ID" value="SMN22675.1"/>
    <property type="molecule type" value="Genomic_DNA"/>
</dbReference>
<keyword evidence="4" id="KW-1185">Reference proteome</keyword>
<accession>A0A1X7RAL2</accession>
<evidence type="ECO:0000256" key="1">
    <source>
        <dbReference type="SAM" id="MobiDB-lite"/>
    </source>
</evidence>
<feature type="compositionally biased region" description="Low complexity" evidence="1">
    <location>
        <begin position="285"/>
        <end position="295"/>
    </location>
</feature>
<proteinExistence type="predicted"/>
<name>A0A1X7RAL2_9SACH</name>
<evidence type="ECO:0000313" key="4">
    <source>
        <dbReference type="Proteomes" id="UP000196158"/>
    </source>
</evidence>
<protein>
    <submittedName>
        <fullName evidence="3">Similar to Saccharomyces cerevisiae YLR387C REH1 Cytoplasmic 60S subunit biogenesis factor, associates with pre-60S particles</fullName>
    </submittedName>
</protein>
<dbReference type="PANTHER" id="PTHR13182:SF8">
    <property type="entry name" value="CYTOPLASMIC 60S SUBUNIT BIOGENESIS FACTOR ZNF622"/>
    <property type="match status" value="1"/>
</dbReference>
<dbReference type="GO" id="GO:0042273">
    <property type="term" value="P:ribosomal large subunit biogenesis"/>
    <property type="evidence" value="ECO:0007669"/>
    <property type="project" value="TreeGrafter"/>
</dbReference>
<dbReference type="STRING" id="1789683.A0A1X7RAL2"/>
<feature type="compositionally biased region" description="Acidic residues" evidence="1">
    <location>
        <begin position="303"/>
        <end position="320"/>
    </location>
</feature>
<dbReference type="SMART" id="SM00355">
    <property type="entry name" value="ZnF_C2H2"/>
    <property type="match status" value="3"/>
</dbReference>
<evidence type="ECO:0000313" key="3">
    <source>
        <dbReference type="EMBL" id="SMN22675.1"/>
    </source>
</evidence>
<dbReference type="PROSITE" id="PS00028">
    <property type="entry name" value="ZINC_FINGER_C2H2_1"/>
    <property type="match status" value="1"/>
</dbReference>
<feature type="region of interest" description="Disordered" evidence="1">
    <location>
        <begin position="143"/>
        <end position="164"/>
    </location>
</feature>
<evidence type="ECO:0000259" key="2">
    <source>
        <dbReference type="PROSITE" id="PS00028"/>
    </source>
</evidence>
<dbReference type="InterPro" id="IPR040025">
    <property type="entry name" value="Znf622/Rei1/Reh1"/>
</dbReference>